<comment type="subcellular location">
    <subcellularLocation>
        <location evidence="1">Membrane</location>
        <topology evidence="1">Multi-pass membrane protein</topology>
    </subcellularLocation>
</comment>
<feature type="transmembrane region" description="Helical" evidence="6">
    <location>
        <begin position="50"/>
        <end position="72"/>
    </location>
</feature>
<evidence type="ECO:0000256" key="5">
    <source>
        <dbReference type="SAM" id="MobiDB-lite"/>
    </source>
</evidence>
<dbReference type="InterPro" id="IPR018499">
    <property type="entry name" value="Tetraspanin/Peripherin"/>
</dbReference>
<dbReference type="STRING" id="34508.A0A4U5MFQ3"/>
<dbReference type="Pfam" id="PF00335">
    <property type="entry name" value="Tetraspanin"/>
    <property type="match status" value="1"/>
</dbReference>
<feature type="transmembrane region" description="Helical" evidence="6">
    <location>
        <begin position="107"/>
        <end position="128"/>
    </location>
</feature>
<dbReference type="GO" id="GO:0005886">
    <property type="term" value="C:plasma membrane"/>
    <property type="evidence" value="ECO:0007669"/>
    <property type="project" value="TreeGrafter"/>
</dbReference>
<dbReference type="PRINTS" id="PR00259">
    <property type="entry name" value="TMFOUR"/>
</dbReference>
<protein>
    <recommendedName>
        <fullName evidence="9">Tetraspanin</fullName>
    </recommendedName>
</protein>
<dbReference type="PANTHER" id="PTHR19282">
    <property type="entry name" value="TETRASPANIN"/>
    <property type="match status" value="1"/>
</dbReference>
<evidence type="ECO:0000256" key="2">
    <source>
        <dbReference type="ARBA" id="ARBA00022692"/>
    </source>
</evidence>
<feature type="transmembrane region" description="Helical" evidence="6">
    <location>
        <begin position="231"/>
        <end position="257"/>
    </location>
</feature>
<dbReference type="Proteomes" id="UP000298663">
    <property type="component" value="Unassembled WGS sequence"/>
</dbReference>
<reference evidence="7 8" key="2">
    <citation type="journal article" date="2019" name="G3 (Bethesda)">
        <title>Hybrid Assembly of the Genome of the Entomopathogenic Nematode Steinernema carpocapsae Identifies the X-Chromosome.</title>
        <authorList>
            <person name="Serra L."/>
            <person name="Macchietto M."/>
            <person name="Macias-Munoz A."/>
            <person name="McGill C.J."/>
            <person name="Rodriguez I.M."/>
            <person name="Rodriguez B."/>
            <person name="Murad R."/>
            <person name="Mortazavi A."/>
        </authorList>
    </citation>
    <scope>NUCLEOTIDE SEQUENCE [LARGE SCALE GENOMIC DNA]</scope>
    <source>
        <strain evidence="7 8">ALL</strain>
    </source>
</reference>
<keyword evidence="4 6" id="KW-0472">Membrane</keyword>
<evidence type="ECO:0000256" key="6">
    <source>
        <dbReference type="SAM" id="Phobius"/>
    </source>
</evidence>
<evidence type="ECO:0000256" key="4">
    <source>
        <dbReference type="ARBA" id="ARBA00023136"/>
    </source>
</evidence>
<proteinExistence type="predicted"/>
<feature type="transmembrane region" description="Helical" evidence="6">
    <location>
        <begin position="140"/>
        <end position="164"/>
    </location>
</feature>
<evidence type="ECO:0000256" key="1">
    <source>
        <dbReference type="ARBA" id="ARBA00004141"/>
    </source>
</evidence>
<keyword evidence="3 6" id="KW-1133">Transmembrane helix</keyword>
<accession>A0A4U5MFQ3</accession>
<dbReference type="PANTHER" id="PTHR19282:SF378">
    <property type="entry name" value="TETRASPANIN"/>
    <property type="match status" value="1"/>
</dbReference>
<dbReference type="OrthoDB" id="5870230at2759"/>
<keyword evidence="8" id="KW-1185">Reference proteome</keyword>
<evidence type="ECO:0008006" key="9">
    <source>
        <dbReference type="Google" id="ProtNLM"/>
    </source>
</evidence>
<evidence type="ECO:0000313" key="7">
    <source>
        <dbReference type="EMBL" id="TKR68044.1"/>
    </source>
</evidence>
<evidence type="ECO:0000313" key="8">
    <source>
        <dbReference type="Proteomes" id="UP000298663"/>
    </source>
</evidence>
<organism evidence="7 8">
    <name type="scientific">Steinernema carpocapsae</name>
    <name type="common">Entomopathogenic nematode</name>
    <dbReference type="NCBI Taxonomy" id="34508"/>
    <lineage>
        <taxon>Eukaryota</taxon>
        <taxon>Metazoa</taxon>
        <taxon>Ecdysozoa</taxon>
        <taxon>Nematoda</taxon>
        <taxon>Chromadorea</taxon>
        <taxon>Rhabditida</taxon>
        <taxon>Tylenchina</taxon>
        <taxon>Panagrolaimomorpha</taxon>
        <taxon>Strongyloidoidea</taxon>
        <taxon>Steinernematidae</taxon>
        <taxon>Steinernema</taxon>
    </lineage>
</organism>
<dbReference type="AlphaFoldDB" id="A0A4U5MFQ3"/>
<dbReference type="EMBL" id="AZBU02000008">
    <property type="protein sequence ID" value="TKR68044.1"/>
    <property type="molecule type" value="Genomic_DNA"/>
</dbReference>
<sequence>MDSLTPAELDCDSSWTTESSNSFRDRFSYRRKFCSMGYGGGKCSCCSRAVVILMNFVMMLAGLALIGLVLWIRFDVRFEHDIRQNLINANSSDSALGSYKDQIKTGIIVAFWVLIGFGCAGAILGFIGSISGCCKNRAMLGLYLTCMIIMILLEIAVGIFMLVWRPKIRDGVKNYVNKSFEIGSQPDMQAFVYRYSCCGFDSTNVMIAVPMCPLGQPSCPSAVWDRLDFSLMVAGIVLIGILVLQILTQLFTTALLIKSRHEEDDD</sequence>
<feature type="region of interest" description="Disordered" evidence="5">
    <location>
        <begin position="1"/>
        <end position="20"/>
    </location>
</feature>
<reference evidence="7 8" key="1">
    <citation type="journal article" date="2015" name="Genome Biol.">
        <title>Comparative genomics of Steinernema reveals deeply conserved gene regulatory networks.</title>
        <authorList>
            <person name="Dillman A.R."/>
            <person name="Macchietto M."/>
            <person name="Porter C.F."/>
            <person name="Rogers A."/>
            <person name="Williams B."/>
            <person name="Antoshechkin I."/>
            <person name="Lee M.M."/>
            <person name="Goodwin Z."/>
            <person name="Lu X."/>
            <person name="Lewis E.E."/>
            <person name="Goodrich-Blair H."/>
            <person name="Stock S.P."/>
            <person name="Adams B.J."/>
            <person name="Sternberg P.W."/>
            <person name="Mortazavi A."/>
        </authorList>
    </citation>
    <scope>NUCLEOTIDE SEQUENCE [LARGE SCALE GENOMIC DNA]</scope>
    <source>
        <strain evidence="7 8">ALL</strain>
    </source>
</reference>
<keyword evidence="2 6" id="KW-0812">Transmembrane</keyword>
<comment type="caution">
    <text evidence="7">The sequence shown here is derived from an EMBL/GenBank/DDBJ whole genome shotgun (WGS) entry which is preliminary data.</text>
</comment>
<gene>
    <name evidence="7" type="ORF">L596_024090</name>
</gene>
<name>A0A4U5MFQ3_STECR</name>
<evidence type="ECO:0000256" key="3">
    <source>
        <dbReference type="ARBA" id="ARBA00022989"/>
    </source>
</evidence>